<accession>A0A6P6NQP6</accession>
<reference evidence="3" key="1">
    <citation type="submission" date="2025-08" db="UniProtKB">
        <authorList>
            <consortium name="RefSeq"/>
        </authorList>
    </citation>
    <scope>IDENTIFICATION</scope>
    <source>
        <strain evidence="3">Wakin</strain>
        <tissue evidence="3">Muscle</tissue>
    </source>
</reference>
<keyword evidence="2" id="KW-1185">Reference proteome</keyword>
<evidence type="ECO:0000313" key="3">
    <source>
        <dbReference type="RefSeq" id="XP_026111227.1"/>
    </source>
</evidence>
<feature type="signal peptide" evidence="1">
    <location>
        <begin position="1"/>
        <end position="28"/>
    </location>
</feature>
<gene>
    <name evidence="3" type="primary">LOC113086548</name>
</gene>
<proteinExistence type="predicted"/>
<dbReference type="AlphaFoldDB" id="A0A6P6NQP6"/>
<evidence type="ECO:0000256" key="1">
    <source>
        <dbReference type="SAM" id="SignalP"/>
    </source>
</evidence>
<dbReference type="KEGG" id="caua:113086548"/>
<protein>
    <submittedName>
        <fullName evidence="3">Uncharacterized protein LOC113086548 isoform X1</fullName>
    </submittedName>
</protein>
<feature type="chain" id="PRO_5027969346" evidence="1">
    <location>
        <begin position="29"/>
        <end position="250"/>
    </location>
</feature>
<keyword evidence="1" id="KW-0732">Signal</keyword>
<name>A0A6P6NQP6_CARAU</name>
<dbReference type="OrthoDB" id="10072198at2759"/>
<organism evidence="2 3">
    <name type="scientific">Carassius auratus</name>
    <name type="common">Goldfish</name>
    <dbReference type="NCBI Taxonomy" id="7957"/>
    <lineage>
        <taxon>Eukaryota</taxon>
        <taxon>Metazoa</taxon>
        <taxon>Chordata</taxon>
        <taxon>Craniata</taxon>
        <taxon>Vertebrata</taxon>
        <taxon>Euteleostomi</taxon>
        <taxon>Actinopterygii</taxon>
        <taxon>Neopterygii</taxon>
        <taxon>Teleostei</taxon>
        <taxon>Ostariophysi</taxon>
        <taxon>Cypriniformes</taxon>
        <taxon>Cyprinidae</taxon>
        <taxon>Cyprininae</taxon>
        <taxon>Carassius</taxon>
    </lineage>
</organism>
<evidence type="ECO:0000313" key="2">
    <source>
        <dbReference type="Proteomes" id="UP000515129"/>
    </source>
</evidence>
<dbReference type="GeneID" id="113086548"/>
<dbReference type="RefSeq" id="XP_026111227.1">
    <property type="nucleotide sequence ID" value="XM_026255442.1"/>
</dbReference>
<sequence length="250" mass="27996">MQRAFFMFVGKLFFLVLAWLLSIGSVDSQIGLLGADADEALMNMALQYTSRQLLSLKRNYYLSGDTYDRCDRAGLLRPKRYIHRSTGRSYISSSSSSIPVLNCRRRTTRLSSSGVDLTNFSALPYERQFSDAPSTSPLKAALLNARSVNNKALLLADFIMDNKLDLFFITETWHKQDDGFLFNQLTPAGFGLIDVSRTTGNADIKATEAENAVELSKQNHFFSSWMTFIYRMAEGGQPQLGDEKSGSLAY</sequence>
<dbReference type="Proteomes" id="UP000515129">
    <property type="component" value="Unplaced"/>
</dbReference>